<feature type="domain" description="RRM" evidence="9">
    <location>
        <begin position="674"/>
        <end position="751"/>
    </location>
</feature>
<dbReference type="SMART" id="SM00386">
    <property type="entry name" value="HAT"/>
    <property type="match status" value="6"/>
</dbReference>
<evidence type="ECO:0000256" key="5">
    <source>
        <dbReference type="ARBA" id="ARBA00023187"/>
    </source>
</evidence>
<dbReference type="InterPro" id="IPR003107">
    <property type="entry name" value="HAT"/>
</dbReference>
<dbReference type="AlphaFoldDB" id="A0AAV1VVH0"/>
<evidence type="ECO:0000313" key="11">
    <source>
        <dbReference type="Proteomes" id="UP001497480"/>
    </source>
</evidence>
<comment type="subcellular location">
    <subcellularLocation>
        <location evidence="1">Nucleus</location>
    </subcellularLocation>
</comment>
<dbReference type="GO" id="GO:0006397">
    <property type="term" value="P:mRNA processing"/>
    <property type="evidence" value="ECO:0007669"/>
    <property type="project" value="UniProtKB-KW"/>
</dbReference>
<dbReference type="Proteomes" id="UP001497480">
    <property type="component" value="Unassembled WGS sequence"/>
</dbReference>
<evidence type="ECO:0000313" key="10">
    <source>
        <dbReference type="EMBL" id="CAL0300758.1"/>
    </source>
</evidence>
<dbReference type="InterPro" id="IPR012677">
    <property type="entry name" value="Nucleotide-bd_a/b_plait_sf"/>
</dbReference>
<evidence type="ECO:0000256" key="6">
    <source>
        <dbReference type="ARBA" id="ARBA00023242"/>
    </source>
</evidence>
<dbReference type="Pfam" id="PF00076">
    <property type="entry name" value="RRM_1"/>
    <property type="match status" value="1"/>
</dbReference>
<dbReference type="PANTHER" id="PTHR17204:SF25">
    <property type="entry name" value="RRM DOMAIN-CONTAINING PROTEIN"/>
    <property type="match status" value="1"/>
</dbReference>
<dbReference type="InterPro" id="IPR035979">
    <property type="entry name" value="RBD_domain_sf"/>
</dbReference>
<dbReference type="Gene3D" id="3.30.70.330">
    <property type="match status" value="1"/>
</dbReference>
<feature type="compositionally biased region" description="Basic and acidic residues" evidence="8">
    <location>
        <begin position="616"/>
        <end position="632"/>
    </location>
</feature>
<dbReference type="PANTHER" id="PTHR17204">
    <property type="entry name" value="PRE-MRNA PROCESSING PROTEIN PRP39-RELATED"/>
    <property type="match status" value="1"/>
</dbReference>
<feature type="region of interest" description="Disordered" evidence="8">
    <location>
        <begin position="585"/>
        <end position="641"/>
    </location>
</feature>
<feature type="region of interest" description="Disordered" evidence="8">
    <location>
        <begin position="744"/>
        <end position="838"/>
    </location>
</feature>
<feature type="compositionally biased region" description="Basic and acidic residues" evidence="8">
    <location>
        <begin position="816"/>
        <end position="838"/>
    </location>
</feature>
<dbReference type="InterPro" id="IPR000504">
    <property type="entry name" value="RRM_dom"/>
</dbReference>
<gene>
    <name evidence="10" type="ORF">LLUT_LOCUS1818</name>
</gene>
<dbReference type="EMBL" id="CAXHTB010000002">
    <property type="protein sequence ID" value="CAL0300758.1"/>
    <property type="molecule type" value="Genomic_DNA"/>
</dbReference>
<dbReference type="SMART" id="SM00360">
    <property type="entry name" value="RRM"/>
    <property type="match status" value="1"/>
</dbReference>
<reference evidence="10 11" key="1">
    <citation type="submission" date="2024-03" db="EMBL/GenBank/DDBJ databases">
        <authorList>
            <person name="Martinez-Hernandez J."/>
        </authorList>
    </citation>
    <scope>NUCLEOTIDE SEQUENCE [LARGE SCALE GENOMIC DNA]</scope>
</reference>
<keyword evidence="6" id="KW-0539">Nucleus</keyword>
<keyword evidence="5" id="KW-0508">mRNA splicing</keyword>
<keyword evidence="2" id="KW-0507">mRNA processing</keyword>
<evidence type="ECO:0000256" key="2">
    <source>
        <dbReference type="ARBA" id="ARBA00022664"/>
    </source>
</evidence>
<dbReference type="PROSITE" id="PS50102">
    <property type="entry name" value="RRM"/>
    <property type="match status" value="1"/>
</dbReference>
<dbReference type="Pfam" id="PF05391">
    <property type="entry name" value="Lsm_interact"/>
    <property type="match status" value="1"/>
</dbReference>
<evidence type="ECO:0000256" key="8">
    <source>
        <dbReference type="SAM" id="MobiDB-lite"/>
    </source>
</evidence>
<keyword evidence="3" id="KW-0677">Repeat</keyword>
<evidence type="ECO:0000256" key="3">
    <source>
        <dbReference type="ARBA" id="ARBA00022737"/>
    </source>
</evidence>
<dbReference type="InterPro" id="IPR008669">
    <property type="entry name" value="LSM_interact"/>
</dbReference>
<dbReference type="Gene3D" id="1.25.40.10">
    <property type="entry name" value="Tetratricopeptide repeat domain"/>
    <property type="match status" value="2"/>
</dbReference>
<proteinExistence type="predicted"/>
<evidence type="ECO:0000256" key="4">
    <source>
        <dbReference type="ARBA" id="ARBA00022884"/>
    </source>
</evidence>
<comment type="caution">
    <text evidence="10">The sequence shown here is derived from an EMBL/GenBank/DDBJ whole genome shotgun (WGS) entry which is preliminary data.</text>
</comment>
<feature type="region of interest" description="Disordered" evidence="8">
    <location>
        <begin position="57"/>
        <end position="76"/>
    </location>
</feature>
<dbReference type="SUPFAM" id="SSF54928">
    <property type="entry name" value="RNA-binding domain, RBD"/>
    <property type="match status" value="1"/>
</dbReference>
<dbReference type="InterPro" id="IPR011990">
    <property type="entry name" value="TPR-like_helical_dom_sf"/>
</dbReference>
<name>A0AAV1VVH0_LUPLU</name>
<dbReference type="GO" id="GO:0008380">
    <property type="term" value="P:RNA splicing"/>
    <property type="evidence" value="ECO:0007669"/>
    <property type="project" value="UniProtKB-KW"/>
</dbReference>
<feature type="compositionally biased region" description="Basic and acidic residues" evidence="8">
    <location>
        <begin position="57"/>
        <end position="67"/>
    </location>
</feature>
<dbReference type="SUPFAM" id="SSF48452">
    <property type="entry name" value="TPR-like"/>
    <property type="match status" value="1"/>
</dbReference>
<dbReference type="Pfam" id="PF05843">
    <property type="entry name" value="Suf"/>
    <property type="match status" value="1"/>
</dbReference>
<protein>
    <recommendedName>
        <fullName evidence="9">RRM domain-containing protein</fullName>
    </recommendedName>
</protein>
<organism evidence="10 11">
    <name type="scientific">Lupinus luteus</name>
    <name type="common">European yellow lupine</name>
    <dbReference type="NCBI Taxonomy" id="3873"/>
    <lineage>
        <taxon>Eukaryota</taxon>
        <taxon>Viridiplantae</taxon>
        <taxon>Streptophyta</taxon>
        <taxon>Embryophyta</taxon>
        <taxon>Tracheophyta</taxon>
        <taxon>Spermatophyta</taxon>
        <taxon>Magnoliopsida</taxon>
        <taxon>eudicotyledons</taxon>
        <taxon>Gunneridae</taxon>
        <taxon>Pentapetalae</taxon>
        <taxon>rosids</taxon>
        <taxon>fabids</taxon>
        <taxon>Fabales</taxon>
        <taxon>Fabaceae</taxon>
        <taxon>Papilionoideae</taxon>
        <taxon>50 kb inversion clade</taxon>
        <taxon>genistoids sensu lato</taxon>
        <taxon>core genistoids</taxon>
        <taxon>Genisteae</taxon>
        <taxon>Lupinus</taxon>
    </lineage>
</organism>
<dbReference type="GO" id="GO:0003723">
    <property type="term" value="F:RNA binding"/>
    <property type="evidence" value="ECO:0007669"/>
    <property type="project" value="UniProtKB-UniRule"/>
</dbReference>
<evidence type="ECO:0000259" key="9">
    <source>
        <dbReference type="PROSITE" id="PS50102"/>
    </source>
</evidence>
<evidence type="ECO:0000256" key="7">
    <source>
        <dbReference type="PROSITE-ProRule" id="PRU00176"/>
    </source>
</evidence>
<evidence type="ECO:0000256" key="1">
    <source>
        <dbReference type="ARBA" id="ARBA00004123"/>
    </source>
</evidence>
<dbReference type="GO" id="GO:0005634">
    <property type="term" value="C:nucleus"/>
    <property type="evidence" value="ECO:0007669"/>
    <property type="project" value="UniProtKB-SubCell"/>
</dbReference>
<keyword evidence="4 7" id="KW-0694">RNA-binding</keyword>
<dbReference type="InterPro" id="IPR008847">
    <property type="entry name" value="Suf"/>
</dbReference>
<keyword evidence="11" id="KW-1185">Reference proteome</keyword>
<accession>A0AAV1VVH0</accession>
<feature type="compositionally biased region" description="Basic and acidic residues" evidence="8">
    <location>
        <begin position="749"/>
        <end position="782"/>
    </location>
</feature>
<sequence length="838" mass="96672">MEQTLSQSEAAMEIEMEQTLTHSEAAMEKEIEQTLTQSEAAMEKEIEQTLTHSEAAMEKEESLHDSDSDSDSDSELNLQIQSLEAELAVNPSNYDSHFQYIKLVRRMGDVDKLTKAREAMSELFPLSPSMWQEWIKDELSLKPDFSAVLNLYERAIFDYLSVPLWCDYINFVQEFDSIGGTSKVRDLFETALAAAGLHISQGSQLWESYRLYEQAILLTIDESDTDAKDKHIQHIRTLFHRQLSVPLADMTSTLTAYKIWEAEQLNDLHEVHINPHVASSYQKALDMYNARKHFEQQISSQEEDIPDSQRLQHYMNYLKFEQSSGTPARVQVLYERAITDFPISPDLWLDYTRYLDKTLKVGNIVSNVYSRATKNCPWIAELWVRYLLCLERSHASEKDLAEVFEKSLLCTFSTYDEYLDLFLTRVDGLRRRMTSTYEEDLLDYKIIRQTFQRASDYLSPHMKNTEVLLHMHAYWAHLEAKLGKDITAARGVWENFLKICGSMFEAWKGYITMEIELGHINETRSIYRRCYSKRFSGTGSEDICHSWLCFEREFGKLEDLDHALQKVTPRLEELKLFRIQQESKLAEETENNPKRNARDKRKLGPDITDEQSPGKLPRDAGRNPTKAPDENKYQAQNSSQVTKVEVVNQKNNIFGNLNEQHSITRKSRAYSDQHTAFISNIHPTANYEHIRNFFSDVGGVVAIRILHDKFTGKSRGLAYVDFIDDEHLASAVAKNKHRLLGKKLSIARSDPKRGGKETSDPNALKEHVSKETDDSSKEDGKVSSKKRGNDNIQLKGKNTFAVPRNVRRLGFPANKPKAEEEGDEKPKSNDEFRKMFIR</sequence>
<feature type="region of interest" description="Disordered" evidence="8">
    <location>
        <begin position="1"/>
        <end position="48"/>
    </location>
</feature>